<reference evidence="1 2" key="1">
    <citation type="submission" date="2020-02" db="EMBL/GenBank/DDBJ databases">
        <title>Flavobacterium sp. genome.</title>
        <authorList>
            <person name="Jung H.S."/>
            <person name="Baek J.H."/>
            <person name="Jeon C.O."/>
        </authorList>
    </citation>
    <scope>NUCLEOTIDE SEQUENCE [LARGE SCALE GENOMIC DNA]</scope>
    <source>
        <strain evidence="1 2">SE-s27</strain>
    </source>
</reference>
<evidence type="ECO:0000313" key="2">
    <source>
        <dbReference type="Proteomes" id="UP000767947"/>
    </source>
</evidence>
<comment type="caution">
    <text evidence="1">The sequence shown here is derived from an EMBL/GenBank/DDBJ whole genome shotgun (WGS) entry which is preliminary data.</text>
</comment>
<accession>A0ABX1QTG6</accession>
<dbReference type="Proteomes" id="UP000767947">
    <property type="component" value="Unassembled WGS sequence"/>
</dbReference>
<keyword evidence="2" id="KW-1185">Reference proteome</keyword>
<name>A0ABX1QTG6_9FLAO</name>
<sequence length="92" mass="11069">MEYLLAIVFLLLLLVIFCLANKIVIDRNKYKSKLKLLNQLINDLNSQQEMQNCQINISVEFRDRLNQIVNEINRDVFELSFQLFEENYQKKE</sequence>
<dbReference type="RefSeq" id="WP_169524275.1">
    <property type="nucleotide sequence ID" value="NZ_JAAMPT010000207.1"/>
</dbReference>
<proteinExistence type="predicted"/>
<organism evidence="1 2">
    <name type="scientific">Flavobacterium solisilvae</name>
    <dbReference type="NCBI Taxonomy" id="1852019"/>
    <lineage>
        <taxon>Bacteria</taxon>
        <taxon>Pseudomonadati</taxon>
        <taxon>Bacteroidota</taxon>
        <taxon>Flavobacteriia</taxon>
        <taxon>Flavobacteriales</taxon>
        <taxon>Flavobacteriaceae</taxon>
        <taxon>Flavobacterium</taxon>
    </lineage>
</organism>
<dbReference type="EMBL" id="JAAMPT010000207">
    <property type="protein sequence ID" value="NMH25581.1"/>
    <property type="molecule type" value="Genomic_DNA"/>
</dbReference>
<evidence type="ECO:0000313" key="1">
    <source>
        <dbReference type="EMBL" id="NMH25581.1"/>
    </source>
</evidence>
<gene>
    <name evidence="1" type="ORF">G6042_09910</name>
</gene>
<protein>
    <submittedName>
        <fullName evidence="1">Uncharacterized protein</fullName>
    </submittedName>
</protein>